<evidence type="ECO:0000256" key="3">
    <source>
        <dbReference type="ARBA" id="ARBA00020653"/>
    </source>
</evidence>
<dbReference type="Pfam" id="PF00425">
    <property type="entry name" value="Chorismate_bind"/>
    <property type="match status" value="1"/>
</dbReference>
<dbReference type="PRINTS" id="PR00095">
    <property type="entry name" value="ANTSNTHASEI"/>
</dbReference>
<sequence length="489" mass="54941">MIVMKSTTQKFTAMPVFIKFKYPNFNGATVVNQLRHNGFDANMIKFNAKERATDFYYISLHERFNLTLKDHQLTKTSGAHTEILQATLKEVIDQTLAANTSPVVSELPPFIGGFLGYFGYDYARYANPVLPQHPKDPYDLNDADLSFVDQILTFDHHQQTAYLIQLVSIEDYETQKVGIIQQLEQLKTQLLTMPQILPPTFKLTQPFQMYFDHDSFEKRVNLAKQHVYDGDIFQLILANQQHAKMAGSLLGIGKDFFKKNPTPYQFYYKHGDYEAIGASPETLVTKLGDTLFTYPLAGTRRRGHTEAEEAKFMQELRTDPKEISEHNMLVDLGRNDLGRVSAFGTVKVTRLRELLKFAQVMHIGSTIESQVDPSKSSMAIVAALMPAGTLSGAPKMKAMSLINELEDQKRGLYGGCLGYLSTTGDLDLCIGIRLAYRKGDDLFVHSGAGIVADSEPDKEYLEFNNKARAIMLALDPQTTGGKTYVNNRG</sequence>
<evidence type="ECO:0000256" key="1">
    <source>
        <dbReference type="ARBA" id="ARBA00001946"/>
    </source>
</evidence>
<dbReference type="eggNOG" id="COG0147">
    <property type="taxonomic scope" value="Bacteria"/>
</dbReference>
<organism evidence="11 12">
    <name type="scientific">Agrilactobacillus composti DSM 18527 = JCM 14202</name>
    <dbReference type="NCBI Taxonomy" id="1423734"/>
    <lineage>
        <taxon>Bacteria</taxon>
        <taxon>Bacillati</taxon>
        <taxon>Bacillota</taxon>
        <taxon>Bacilli</taxon>
        <taxon>Lactobacillales</taxon>
        <taxon>Lactobacillaceae</taxon>
        <taxon>Agrilactobacillus</taxon>
    </lineage>
</organism>
<accession>A0A0R1XLM0</accession>
<dbReference type="PATRIC" id="fig|1423734.3.peg.1619"/>
<dbReference type="GO" id="GO:0004049">
    <property type="term" value="F:anthranilate synthase activity"/>
    <property type="evidence" value="ECO:0007669"/>
    <property type="project" value="UniProtKB-EC"/>
</dbReference>
<dbReference type="Pfam" id="PF04715">
    <property type="entry name" value="Anth_synt_I_N"/>
    <property type="match status" value="1"/>
</dbReference>
<comment type="catalytic activity">
    <reaction evidence="8">
        <text>chorismate + L-glutamine = anthranilate + pyruvate + L-glutamate + H(+)</text>
        <dbReference type="Rhea" id="RHEA:21732"/>
        <dbReference type="ChEBI" id="CHEBI:15361"/>
        <dbReference type="ChEBI" id="CHEBI:15378"/>
        <dbReference type="ChEBI" id="CHEBI:16567"/>
        <dbReference type="ChEBI" id="CHEBI:29748"/>
        <dbReference type="ChEBI" id="CHEBI:29985"/>
        <dbReference type="ChEBI" id="CHEBI:58359"/>
        <dbReference type="EC" id="4.1.3.27"/>
    </reaction>
</comment>
<comment type="cofactor">
    <cofactor evidence="1">
        <name>Mg(2+)</name>
        <dbReference type="ChEBI" id="CHEBI:18420"/>
    </cofactor>
</comment>
<keyword evidence="12" id="KW-1185">Reference proteome</keyword>
<keyword evidence="4" id="KW-0479">Metal-binding</keyword>
<dbReference type="SUPFAM" id="SSF56322">
    <property type="entry name" value="ADC synthase"/>
    <property type="match status" value="1"/>
</dbReference>
<evidence type="ECO:0000256" key="6">
    <source>
        <dbReference type="ARBA" id="ARBA00023239"/>
    </source>
</evidence>
<dbReference type="STRING" id="1423734.FC83_GL001600"/>
<feature type="domain" description="Anthranilate synthase component I N-terminal" evidence="10">
    <location>
        <begin position="52"/>
        <end position="163"/>
    </location>
</feature>
<reference evidence="11 12" key="1">
    <citation type="journal article" date="2015" name="Genome Announc.">
        <title>Expanding the biotechnology potential of lactobacilli through comparative genomics of 213 strains and associated genera.</title>
        <authorList>
            <person name="Sun Z."/>
            <person name="Harris H.M."/>
            <person name="McCann A."/>
            <person name="Guo C."/>
            <person name="Argimon S."/>
            <person name="Zhang W."/>
            <person name="Yang X."/>
            <person name="Jeffery I.B."/>
            <person name="Cooney J.C."/>
            <person name="Kagawa T.F."/>
            <person name="Liu W."/>
            <person name="Song Y."/>
            <person name="Salvetti E."/>
            <person name="Wrobel A."/>
            <person name="Rasinkangas P."/>
            <person name="Parkhill J."/>
            <person name="Rea M.C."/>
            <person name="O'Sullivan O."/>
            <person name="Ritari J."/>
            <person name="Douillard F.P."/>
            <person name="Paul Ross R."/>
            <person name="Yang R."/>
            <person name="Briner A.E."/>
            <person name="Felis G.E."/>
            <person name="de Vos W.M."/>
            <person name="Barrangou R."/>
            <person name="Klaenhammer T.R."/>
            <person name="Caufield P.W."/>
            <person name="Cui Y."/>
            <person name="Zhang H."/>
            <person name="O'Toole P.W."/>
        </authorList>
    </citation>
    <scope>NUCLEOTIDE SEQUENCE [LARGE SCALE GENOMIC DNA]</scope>
    <source>
        <strain evidence="11 12">DSM 18527</strain>
    </source>
</reference>
<proteinExistence type="predicted"/>
<dbReference type="AlphaFoldDB" id="A0A0R1XLM0"/>
<dbReference type="PANTHER" id="PTHR11236:SF48">
    <property type="entry name" value="ISOCHORISMATE SYNTHASE MENF"/>
    <property type="match status" value="1"/>
</dbReference>
<evidence type="ECO:0000256" key="2">
    <source>
        <dbReference type="ARBA" id="ARBA00011575"/>
    </source>
</evidence>
<dbReference type="EMBL" id="AZGA01000088">
    <property type="protein sequence ID" value="KRM30469.1"/>
    <property type="molecule type" value="Genomic_DNA"/>
</dbReference>
<dbReference type="InterPro" id="IPR005801">
    <property type="entry name" value="ADC_synthase"/>
</dbReference>
<feature type="domain" description="Chorismate-utilising enzyme C-terminal" evidence="9">
    <location>
        <begin position="213"/>
        <end position="466"/>
    </location>
</feature>
<dbReference type="InterPro" id="IPR019999">
    <property type="entry name" value="Anth_synth_I-like"/>
</dbReference>
<comment type="subunit">
    <text evidence="2">Heterotetramer consisting of two non-identical subunits: a beta subunit (TrpG) and a large alpha subunit (TrpE).</text>
</comment>
<evidence type="ECO:0000259" key="9">
    <source>
        <dbReference type="Pfam" id="PF00425"/>
    </source>
</evidence>
<evidence type="ECO:0000256" key="5">
    <source>
        <dbReference type="ARBA" id="ARBA00022842"/>
    </source>
</evidence>
<dbReference type="Gene3D" id="3.60.120.10">
    <property type="entry name" value="Anthranilate synthase"/>
    <property type="match status" value="1"/>
</dbReference>
<evidence type="ECO:0000259" key="10">
    <source>
        <dbReference type="Pfam" id="PF04715"/>
    </source>
</evidence>
<evidence type="ECO:0000256" key="7">
    <source>
        <dbReference type="ARBA" id="ARBA00025634"/>
    </source>
</evidence>
<dbReference type="GO" id="GO:0046872">
    <property type="term" value="F:metal ion binding"/>
    <property type="evidence" value="ECO:0007669"/>
    <property type="project" value="UniProtKB-KW"/>
</dbReference>
<dbReference type="InterPro" id="IPR006805">
    <property type="entry name" value="Anth_synth_I_N"/>
</dbReference>
<gene>
    <name evidence="11" type="ORF">FC83_GL001600</name>
</gene>
<evidence type="ECO:0000313" key="12">
    <source>
        <dbReference type="Proteomes" id="UP000051236"/>
    </source>
</evidence>
<evidence type="ECO:0000256" key="4">
    <source>
        <dbReference type="ARBA" id="ARBA00022723"/>
    </source>
</evidence>
<dbReference type="GO" id="GO:0000162">
    <property type="term" value="P:L-tryptophan biosynthetic process"/>
    <property type="evidence" value="ECO:0007669"/>
    <property type="project" value="TreeGrafter"/>
</dbReference>
<keyword evidence="6" id="KW-0456">Lyase</keyword>
<evidence type="ECO:0000313" key="11">
    <source>
        <dbReference type="EMBL" id="KRM30469.1"/>
    </source>
</evidence>
<comment type="function">
    <text evidence="7">Part of a heterotetrameric complex that catalyzes the two-step biosynthesis of anthranilate, an intermediate in the biosynthesis of L-tryptophan. In the first step, the glutamine-binding beta subunit (TrpG) of anthranilate synthase (AS) provides the glutamine amidotransferase activity which generates ammonia as a substrate that, along with chorismate, is used in the second step, catalyzed by the large alpha subunit of AS (TrpE) to produce anthranilate. In the absence of TrpG, TrpE can synthesize anthranilate directly from chorismate and high concentrations of ammonia.</text>
</comment>
<name>A0A0R1XLM0_9LACO</name>
<keyword evidence="5" id="KW-0460">Magnesium</keyword>
<protein>
    <recommendedName>
        <fullName evidence="3">Anthranilate synthase component 1</fullName>
    </recommendedName>
</protein>
<dbReference type="Proteomes" id="UP000051236">
    <property type="component" value="Unassembled WGS sequence"/>
</dbReference>
<comment type="caution">
    <text evidence="11">The sequence shown here is derived from an EMBL/GenBank/DDBJ whole genome shotgun (WGS) entry which is preliminary data.</text>
</comment>
<evidence type="ECO:0000256" key="8">
    <source>
        <dbReference type="ARBA" id="ARBA00047683"/>
    </source>
</evidence>
<dbReference type="InterPro" id="IPR015890">
    <property type="entry name" value="Chorismate_C"/>
</dbReference>
<dbReference type="PANTHER" id="PTHR11236">
    <property type="entry name" value="AMINOBENZOATE/ANTHRANILATE SYNTHASE"/>
    <property type="match status" value="1"/>
</dbReference>